<feature type="chain" id="PRO_5030022899" evidence="1">
    <location>
        <begin position="25"/>
        <end position="254"/>
    </location>
</feature>
<dbReference type="GO" id="GO:0004553">
    <property type="term" value="F:hydrolase activity, hydrolyzing O-glycosyl compounds"/>
    <property type="evidence" value="ECO:0007669"/>
    <property type="project" value="UniProtKB-ARBA"/>
</dbReference>
<dbReference type="KEGG" id="fln:FLA_2466"/>
<dbReference type="OrthoDB" id="9800869at2"/>
<dbReference type="STRING" id="477680.SAMN05421788_107108"/>
<reference evidence="3" key="1">
    <citation type="submission" date="2017-01" db="EMBL/GenBank/DDBJ databases">
        <authorList>
            <person name="Varghese N."/>
            <person name="Submissions S."/>
        </authorList>
    </citation>
    <scope>NUCLEOTIDE SEQUENCE [LARGE SCALE GENOMIC DNA]</scope>
    <source>
        <strain evidence="3">DSM 21054</strain>
    </source>
</reference>
<proteinExistence type="predicted"/>
<name>A0A173MG41_9BACT</name>
<evidence type="ECO:0000313" key="3">
    <source>
        <dbReference type="Proteomes" id="UP000186917"/>
    </source>
</evidence>
<dbReference type="SUPFAM" id="SSF49899">
    <property type="entry name" value="Concanavalin A-like lectins/glucanases"/>
    <property type="match status" value="1"/>
</dbReference>
<accession>A0A173MG41</accession>
<protein>
    <submittedName>
        <fullName evidence="2">Uncharacterized protein</fullName>
    </submittedName>
</protein>
<dbReference type="AlphaFoldDB" id="A0A173MG41"/>
<dbReference type="GO" id="GO:0005975">
    <property type="term" value="P:carbohydrate metabolic process"/>
    <property type="evidence" value="ECO:0007669"/>
    <property type="project" value="UniProtKB-ARBA"/>
</dbReference>
<dbReference type="Proteomes" id="UP000186917">
    <property type="component" value="Unassembled WGS sequence"/>
</dbReference>
<sequence>MRNKKLLGGMLAMLAALSLSQASAQLNGILQKAKDKVGNRVKSEGAAKVSKVANDFVGGDSLIFSEDFAGYKAGAAATSFKTNGAASVTTVDGQSGKWMTLQDKATYKLSRHRVYPRHFTVEFDILALADKTGDISPMSFGFASDNSANEYTSNTGAYVELHYYDGNQVNVGNNKLKKFMNATFDLAPGLNRPLHVSLTVQGERMTVYLDKVKLADTDLFGESDARNFYITAPWQYENNARVMISNLRIAGFKR</sequence>
<feature type="signal peptide" evidence="1">
    <location>
        <begin position="1"/>
        <end position="24"/>
    </location>
</feature>
<dbReference type="RefSeq" id="WP_076380704.1">
    <property type="nucleotide sequence ID" value="NZ_AP017422.1"/>
</dbReference>
<gene>
    <name evidence="2" type="ORF">SAMN05421788_107108</name>
</gene>
<evidence type="ECO:0000313" key="2">
    <source>
        <dbReference type="EMBL" id="SIT26990.1"/>
    </source>
</evidence>
<evidence type="ECO:0000256" key="1">
    <source>
        <dbReference type="SAM" id="SignalP"/>
    </source>
</evidence>
<organism evidence="2 3">
    <name type="scientific">Filimonas lacunae</name>
    <dbReference type="NCBI Taxonomy" id="477680"/>
    <lineage>
        <taxon>Bacteria</taxon>
        <taxon>Pseudomonadati</taxon>
        <taxon>Bacteroidota</taxon>
        <taxon>Chitinophagia</taxon>
        <taxon>Chitinophagales</taxon>
        <taxon>Chitinophagaceae</taxon>
        <taxon>Filimonas</taxon>
    </lineage>
</organism>
<dbReference type="InterPro" id="IPR013320">
    <property type="entry name" value="ConA-like_dom_sf"/>
</dbReference>
<dbReference type="EMBL" id="FTOR01000007">
    <property type="protein sequence ID" value="SIT26990.1"/>
    <property type="molecule type" value="Genomic_DNA"/>
</dbReference>
<dbReference type="Gene3D" id="2.60.120.560">
    <property type="entry name" value="Exo-inulinase, domain 1"/>
    <property type="match status" value="1"/>
</dbReference>
<keyword evidence="3" id="KW-1185">Reference proteome</keyword>
<keyword evidence="1" id="KW-0732">Signal</keyword>